<dbReference type="RefSeq" id="XP_015180468.1">
    <property type="nucleotide sequence ID" value="XM_015324982.1"/>
</dbReference>
<dbReference type="Gene3D" id="2.60.120.10">
    <property type="entry name" value="Jelly Rolls"/>
    <property type="match status" value="1"/>
</dbReference>
<dbReference type="PANTHER" id="PTHR45689:SF14">
    <property type="entry name" value="CYCLIC NUCLEOTIDE-GATED CATION CHANNEL SUBUNIT A-LIKE PROTEIN"/>
    <property type="match status" value="1"/>
</dbReference>
<name>A0ABM1IJT1_POLDO</name>
<dbReference type="SUPFAM" id="SSF51206">
    <property type="entry name" value="cAMP-binding domain-like"/>
    <property type="match status" value="1"/>
</dbReference>
<accession>A0ABM1IJT1</accession>
<dbReference type="InterPro" id="IPR000595">
    <property type="entry name" value="cNMP-bd_dom"/>
</dbReference>
<organism evidence="3 4">
    <name type="scientific">Polistes dominula</name>
    <name type="common">European paper wasp</name>
    <name type="synonym">Vespa dominula</name>
    <dbReference type="NCBI Taxonomy" id="743375"/>
    <lineage>
        <taxon>Eukaryota</taxon>
        <taxon>Metazoa</taxon>
        <taxon>Ecdysozoa</taxon>
        <taxon>Arthropoda</taxon>
        <taxon>Hexapoda</taxon>
        <taxon>Insecta</taxon>
        <taxon>Pterygota</taxon>
        <taxon>Neoptera</taxon>
        <taxon>Endopterygota</taxon>
        <taxon>Hymenoptera</taxon>
        <taxon>Apocrita</taxon>
        <taxon>Aculeata</taxon>
        <taxon>Vespoidea</taxon>
        <taxon>Vespidae</taxon>
        <taxon>Polistinae</taxon>
        <taxon>Polistini</taxon>
        <taxon>Polistes</taxon>
    </lineage>
</organism>
<dbReference type="SUPFAM" id="SSF81324">
    <property type="entry name" value="Voltage-gated potassium channels"/>
    <property type="match status" value="1"/>
</dbReference>
<proteinExistence type="predicted"/>
<dbReference type="CDD" id="cd00038">
    <property type="entry name" value="CAP_ED"/>
    <property type="match status" value="1"/>
</dbReference>
<protein>
    <submittedName>
        <fullName evidence="4">Potassium/sodium hyperpolarization-activated cyclic nucleotide-gated channel 1-like isoform X1</fullName>
    </submittedName>
</protein>
<keyword evidence="1" id="KW-0812">Transmembrane</keyword>
<evidence type="ECO:0000256" key="1">
    <source>
        <dbReference type="SAM" id="Phobius"/>
    </source>
</evidence>
<dbReference type="Gene3D" id="1.10.287.630">
    <property type="entry name" value="Helix hairpin bin"/>
    <property type="match status" value="1"/>
</dbReference>
<feature type="transmembrane region" description="Helical" evidence="1">
    <location>
        <begin position="131"/>
        <end position="152"/>
    </location>
</feature>
<dbReference type="SMART" id="SM00100">
    <property type="entry name" value="cNMP"/>
    <property type="match status" value="1"/>
</dbReference>
<keyword evidence="1" id="KW-0472">Membrane</keyword>
<dbReference type="Pfam" id="PF00027">
    <property type="entry name" value="cNMP_binding"/>
    <property type="match status" value="1"/>
</dbReference>
<dbReference type="InterPro" id="IPR018490">
    <property type="entry name" value="cNMP-bd_dom_sf"/>
</dbReference>
<feature type="transmembrane region" description="Helical" evidence="1">
    <location>
        <begin position="183"/>
        <end position="201"/>
    </location>
</feature>
<evidence type="ECO:0000313" key="3">
    <source>
        <dbReference type="Proteomes" id="UP000694924"/>
    </source>
</evidence>
<feature type="transmembrane region" description="Helical" evidence="1">
    <location>
        <begin position="26"/>
        <end position="50"/>
    </location>
</feature>
<sequence length="435" mass="51481">MVIIGIITLIINPIFISFYMNKKEQWYIFSNVLDGIILCDIIMCFFTGYYDHWTNIVILDRRLIAVKYMKSTFIVDVLSALPYQLIDFIVYKSIWYCAMFKLIKIIRIRAIIIYSRRLCCIYHMDRQWYQLFEMIMIIIISIHWAACLEYFIPLTVSNIYGRNRGSWIDSPALKERTTNYRKYLICLNRAIIALVCSAHYLDTKTPDDILLNIVLSIIGILGFIYVLAQLMHFIITLHSATKKHYKHIQQLQEYMRYKELPYALQCRLLEYFNYYNKKDLDRHQRIINQVSSYLQEELIWHTYKKFINNVPLCQHIPKSVVSQLTNMLHSVIYLENDIIVKAGEEEDGLYFISSGTVAVYTNLWKEVCHLGDGAYFGDLALFVKSMQHTANIIAIETCEIYILYRVNFQTIMESHPDLFNILYNTVLKFVKKLES</sequence>
<feature type="domain" description="Cyclic nucleotide-binding" evidence="2">
    <location>
        <begin position="312"/>
        <end position="429"/>
    </location>
</feature>
<dbReference type="GeneID" id="107068518"/>
<feature type="transmembrane region" description="Helical" evidence="1">
    <location>
        <begin position="213"/>
        <end position="237"/>
    </location>
</feature>
<dbReference type="PROSITE" id="PS50042">
    <property type="entry name" value="CNMP_BINDING_3"/>
    <property type="match status" value="1"/>
</dbReference>
<gene>
    <name evidence="4" type="primary">LOC107068518</name>
</gene>
<dbReference type="Proteomes" id="UP000694924">
    <property type="component" value="Unplaced"/>
</dbReference>
<evidence type="ECO:0000259" key="2">
    <source>
        <dbReference type="PROSITE" id="PS50042"/>
    </source>
</evidence>
<evidence type="ECO:0000313" key="4">
    <source>
        <dbReference type="RefSeq" id="XP_015180468.1"/>
    </source>
</evidence>
<reference evidence="4" key="1">
    <citation type="submission" date="2025-08" db="UniProtKB">
        <authorList>
            <consortium name="RefSeq"/>
        </authorList>
    </citation>
    <scope>IDENTIFICATION</scope>
    <source>
        <tissue evidence="4">Whole body</tissue>
    </source>
</reference>
<keyword evidence="1" id="KW-1133">Transmembrane helix</keyword>
<dbReference type="Gene3D" id="1.10.287.70">
    <property type="match status" value="1"/>
</dbReference>
<dbReference type="InterPro" id="IPR014710">
    <property type="entry name" value="RmlC-like_jellyroll"/>
</dbReference>
<dbReference type="PANTHER" id="PTHR45689">
    <property type="entry name" value="I[[H]] CHANNEL, ISOFORM E"/>
    <property type="match status" value="1"/>
</dbReference>
<dbReference type="InterPro" id="IPR051413">
    <property type="entry name" value="K/Na_HCN_channel"/>
</dbReference>
<keyword evidence="3" id="KW-1185">Reference proteome</keyword>